<sequence>MQIYTGKPSSGTREKNQGMRVVLDMVKGLKGHNVTCDNFYTSYSLGVELKKNNLTLVDLPFLKIAPSYHAAKKEQECYGGVDNLDKMTSTYSCQRMTARWPLVIFYNIIDVSAYNAYVLWTEKHPTWNAGRLHKRRLFVEELGKALVQPEMMRRKTLPRTAAAKSAVERLRKDAEQPSTSGITDTDTGAYQTRRNEQCNQRRCLRFLTYMLGTQIFRKSASRMEGCMTSVYKSSPPSRTAGTPLTLLLSYGQYMPKKLAKYGIKFWVACCSKSSYAWNMQIYTGKPSSGTREKNQGMRVVLDMVKGLKVGKVKKNKPELPRELLQLQGRKLNSSTFAFSENCTIISYLPKKNKNVLVLSTMHNDNQVCDGKGSKPEIILHYNNTKGGVDNLDKMTSTYSCQRMTARWPLVIFYNIIDVSAYNAYVLWTEKHPAWNVGRLHKRRLFVEELGKALVKPEMMRRNTLPRTAAAKSAVERLRKDAEQPSTSGITDTDTCGKKEPDVNSVFQVTTRQAGKYLCGRNKQQMAFKKIVAVRRDPPLNRIMKQMKPVKISRENRILPPKDVILLTIYL</sequence>
<reference evidence="3 4" key="1">
    <citation type="submission" date="2015-01" db="EMBL/GenBank/DDBJ databases">
        <title>Evolution of Trichinella species and genotypes.</title>
        <authorList>
            <person name="Korhonen P.K."/>
            <person name="Edoardo P."/>
            <person name="Giuseppe L.R."/>
            <person name="Gasser R.B."/>
        </authorList>
    </citation>
    <scope>NUCLEOTIDE SEQUENCE [LARGE SCALE GENOMIC DNA]</scope>
    <source>
        <strain evidence="3">ISS120</strain>
    </source>
</reference>
<gene>
    <name evidence="3" type="primary">PGBD4</name>
    <name evidence="3" type="ORF">T03_2922</name>
</gene>
<evidence type="ECO:0000313" key="4">
    <source>
        <dbReference type="Proteomes" id="UP000054653"/>
    </source>
</evidence>
<protein>
    <submittedName>
        <fullName evidence="3">PiggyBac transposable element-derived protein 4</fullName>
    </submittedName>
</protein>
<comment type="caution">
    <text evidence="3">The sequence shown here is derived from an EMBL/GenBank/DDBJ whole genome shotgun (WGS) entry which is preliminary data.</text>
</comment>
<dbReference type="EMBL" id="JYDI01000245">
    <property type="protein sequence ID" value="KRY47385.1"/>
    <property type="molecule type" value="Genomic_DNA"/>
</dbReference>
<name>A0A0V1CDH5_TRIBR</name>
<dbReference type="Pfam" id="PF13843">
    <property type="entry name" value="DDE_Tnp_1_7"/>
    <property type="match status" value="3"/>
</dbReference>
<feature type="region of interest" description="Disordered" evidence="1">
    <location>
        <begin position="169"/>
        <end position="194"/>
    </location>
</feature>
<feature type="domain" description="PiggyBac transposable element-derived protein" evidence="2">
    <location>
        <begin position="1"/>
        <end position="56"/>
    </location>
</feature>
<organism evidence="3 4">
    <name type="scientific">Trichinella britovi</name>
    <name type="common">Parasitic roundworm</name>
    <dbReference type="NCBI Taxonomy" id="45882"/>
    <lineage>
        <taxon>Eukaryota</taxon>
        <taxon>Metazoa</taxon>
        <taxon>Ecdysozoa</taxon>
        <taxon>Nematoda</taxon>
        <taxon>Enoplea</taxon>
        <taxon>Dorylaimia</taxon>
        <taxon>Trichinellida</taxon>
        <taxon>Trichinellidae</taxon>
        <taxon>Trichinella</taxon>
    </lineage>
</organism>
<dbReference type="InterPro" id="IPR029526">
    <property type="entry name" value="PGBD"/>
</dbReference>
<dbReference type="AlphaFoldDB" id="A0A0V1CDH5"/>
<dbReference type="STRING" id="45882.A0A0V1CDH5"/>
<feature type="domain" description="PiggyBac transposable element-derived protein" evidence="2">
    <location>
        <begin position="249"/>
        <end position="307"/>
    </location>
</feature>
<accession>A0A0V1CDH5</accession>
<feature type="domain" description="PiggyBac transposable element-derived protein" evidence="2">
    <location>
        <begin position="309"/>
        <end position="424"/>
    </location>
</feature>
<evidence type="ECO:0000259" key="2">
    <source>
        <dbReference type="Pfam" id="PF13843"/>
    </source>
</evidence>
<evidence type="ECO:0000313" key="3">
    <source>
        <dbReference type="EMBL" id="KRY47385.1"/>
    </source>
</evidence>
<feature type="compositionally biased region" description="Polar residues" evidence="1">
    <location>
        <begin position="176"/>
        <end position="194"/>
    </location>
</feature>
<keyword evidence="4" id="KW-1185">Reference proteome</keyword>
<dbReference type="OrthoDB" id="5919588at2759"/>
<dbReference type="PANTHER" id="PTHR46599:SF6">
    <property type="entry name" value="DUAL SPECIFICITY PHOSPHATASE 26"/>
    <property type="match status" value="1"/>
</dbReference>
<dbReference type="PANTHER" id="PTHR46599">
    <property type="entry name" value="PIGGYBAC TRANSPOSABLE ELEMENT-DERIVED PROTEIN 4"/>
    <property type="match status" value="1"/>
</dbReference>
<dbReference type="Proteomes" id="UP000054653">
    <property type="component" value="Unassembled WGS sequence"/>
</dbReference>
<proteinExistence type="predicted"/>
<evidence type="ECO:0000256" key="1">
    <source>
        <dbReference type="SAM" id="MobiDB-lite"/>
    </source>
</evidence>